<dbReference type="Proteomes" id="UP000179233">
    <property type="component" value="Unassembled WGS sequence"/>
</dbReference>
<proteinExistence type="predicted"/>
<comment type="caution">
    <text evidence="1">The sequence shown here is derived from an EMBL/GenBank/DDBJ whole genome shotgun (WGS) entry which is preliminary data.</text>
</comment>
<evidence type="ECO:0008006" key="3">
    <source>
        <dbReference type="Google" id="ProtNLM"/>
    </source>
</evidence>
<evidence type="ECO:0000313" key="1">
    <source>
        <dbReference type="EMBL" id="OGY18166.1"/>
    </source>
</evidence>
<evidence type="ECO:0000313" key="2">
    <source>
        <dbReference type="Proteomes" id="UP000179233"/>
    </source>
</evidence>
<name>A0A1G1VRZ0_9BACT</name>
<sequence>MDPELQTILEKERKLLEEAEVPIATVSATAFDQIGEEYAYKFKREEIVFSRAHYSQALSLLVTAAHSDKTFWFVDPTNFVAAEDWQKVVMTEKIAEAVARHELLKKIKGIIDTRAREKLPISDAIKEPLLFFFQNVTRPIASFHYETGNLLVDAGKTVLQAVTDPHVRPQYLKNADKNNLSFAVFDDKTKIELLEGAQRERKTLDADRVHVTGPPVDPRIVEARKTKSVDKFVERFTHPSPIEASLRLGITTGGLGTNKGEIELILNQLLPHLTATPPRIQLVCYAGTHEDFAAMFGLFANAHQIAVGNEFDQTATYRILRGNNIMDANEKLVSWMFPWADGVITKPSGDMAYDSAAAGCFLLLMEPWGEWEERIQETFEQKGIARRANPETFQSQLKALEQPALHDHETWFAHAIEQALNLDTLFLSGAQNILNTLLTLQKV</sequence>
<organism evidence="1 2">
    <name type="scientific">Candidatus Chisholmbacteria bacterium RIFCSPHIGHO2_01_FULL_52_32</name>
    <dbReference type="NCBI Taxonomy" id="1797591"/>
    <lineage>
        <taxon>Bacteria</taxon>
        <taxon>Candidatus Chisholmiibacteriota</taxon>
    </lineage>
</organism>
<gene>
    <name evidence="1" type="ORF">A2786_01460</name>
</gene>
<dbReference type="AlphaFoldDB" id="A0A1G1VRZ0"/>
<dbReference type="EMBL" id="MHCJ01000003">
    <property type="protein sequence ID" value="OGY18166.1"/>
    <property type="molecule type" value="Genomic_DNA"/>
</dbReference>
<protein>
    <recommendedName>
        <fullName evidence="3">Glycosyl transferase family 1 domain-containing protein</fullName>
    </recommendedName>
</protein>
<reference evidence="1 2" key="1">
    <citation type="journal article" date="2016" name="Nat. Commun.">
        <title>Thousands of microbial genomes shed light on interconnected biogeochemical processes in an aquifer system.</title>
        <authorList>
            <person name="Anantharaman K."/>
            <person name="Brown C.T."/>
            <person name="Hug L.A."/>
            <person name="Sharon I."/>
            <person name="Castelle C.J."/>
            <person name="Probst A.J."/>
            <person name="Thomas B.C."/>
            <person name="Singh A."/>
            <person name="Wilkins M.J."/>
            <person name="Karaoz U."/>
            <person name="Brodie E.L."/>
            <person name="Williams K.H."/>
            <person name="Hubbard S.S."/>
            <person name="Banfield J.F."/>
        </authorList>
    </citation>
    <scope>NUCLEOTIDE SEQUENCE [LARGE SCALE GENOMIC DNA]</scope>
</reference>
<accession>A0A1G1VRZ0</accession>